<dbReference type="AlphaFoldDB" id="A0AAV4WQS3"/>
<evidence type="ECO:0000313" key="1">
    <source>
        <dbReference type="EMBL" id="GIY84271.1"/>
    </source>
</evidence>
<protein>
    <submittedName>
        <fullName evidence="1">Uncharacterized protein</fullName>
    </submittedName>
</protein>
<gene>
    <name evidence="1" type="ORF">CEXT_662091</name>
</gene>
<name>A0AAV4WQS3_CAEEX</name>
<dbReference type="EMBL" id="BPLR01016497">
    <property type="protein sequence ID" value="GIY84271.1"/>
    <property type="molecule type" value="Genomic_DNA"/>
</dbReference>
<accession>A0AAV4WQS3</accession>
<proteinExistence type="predicted"/>
<organism evidence="1 2">
    <name type="scientific">Caerostris extrusa</name>
    <name type="common">Bark spider</name>
    <name type="synonym">Caerostris bankana</name>
    <dbReference type="NCBI Taxonomy" id="172846"/>
    <lineage>
        <taxon>Eukaryota</taxon>
        <taxon>Metazoa</taxon>
        <taxon>Ecdysozoa</taxon>
        <taxon>Arthropoda</taxon>
        <taxon>Chelicerata</taxon>
        <taxon>Arachnida</taxon>
        <taxon>Araneae</taxon>
        <taxon>Araneomorphae</taxon>
        <taxon>Entelegynae</taxon>
        <taxon>Araneoidea</taxon>
        <taxon>Araneidae</taxon>
        <taxon>Caerostris</taxon>
    </lineage>
</organism>
<sequence length="61" mass="6597">MRQAIKLPNKFGFSEAQIGNIGLHQIAQGVLNFSIGYFVPNMCGSSHECSHAGSESNTCLR</sequence>
<evidence type="ECO:0000313" key="2">
    <source>
        <dbReference type="Proteomes" id="UP001054945"/>
    </source>
</evidence>
<keyword evidence="2" id="KW-1185">Reference proteome</keyword>
<reference evidence="1 2" key="1">
    <citation type="submission" date="2021-06" db="EMBL/GenBank/DDBJ databases">
        <title>Caerostris extrusa draft genome.</title>
        <authorList>
            <person name="Kono N."/>
            <person name="Arakawa K."/>
        </authorList>
    </citation>
    <scope>NUCLEOTIDE SEQUENCE [LARGE SCALE GENOMIC DNA]</scope>
</reference>
<comment type="caution">
    <text evidence="1">The sequence shown here is derived from an EMBL/GenBank/DDBJ whole genome shotgun (WGS) entry which is preliminary data.</text>
</comment>
<feature type="non-terminal residue" evidence="1">
    <location>
        <position position="61"/>
    </location>
</feature>
<dbReference type="Proteomes" id="UP001054945">
    <property type="component" value="Unassembled WGS sequence"/>
</dbReference>